<dbReference type="PROSITE" id="PS00893">
    <property type="entry name" value="NUDIX_BOX"/>
    <property type="match status" value="1"/>
</dbReference>
<evidence type="ECO:0000256" key="1">
    <source>
        <dbReference type="ARBA" id="ARBA00022801"/>
    </source>
</evidence>
<name>T2G6Q2_MEGG1</name>
<reference evidence="4" key="2">
    <citation type="submission" date="2013-07" db="EMBL/GenBank/DDBJ databases">
        <authorList>
            <person name="Morais-Silva F.O."/>
            <person name="Rezende A.M."/>
            <person name="Pimentel C."/>
            <person name="Resende D.M."/>
            <person name="Santos C.I."/>
            <person name="Clemente C."/>
            <person name="de Oliveira L.M."/>
            <person name="da Silva S.M."/>
            <person name="Costa D.A."/>
            <person name="Varela-Raposo A."/>
            <person name="Horacio E.C.A."/>
            <person name="Matos M."/>
            <person name="Flores O."/>
            <person name="Ruiz J.C."/>
            <person name="Rodrigues-Pousada C."/>
        </authorList>
    </citation>
    <scope>NUCLEOTIDE SEQUENCE [LARGE SCALE GENOMIC DNA]</scope>
    <source>
        <strain evidence="4">ATCC 19364 / DSM 1382 / NCIMB 9332 / VKM B-1759</strain>
    </source>
</reference>
<dbReference type="STRING" id="1121448.DGI_0334"/>
<dbReference type="InterPro" id="IPR015797">
    <property type="entry name" value="NUDIX_hydrolase-like_dom_sf"/>
</dbReference>
<gene>
    <name evidence="3" type="ORF">DGI_0334</name>
</gene>
<evidence type="ECO:0000313" key="3">
    <source>
        <dbReference type="EMBL" id="AGW12260.1"/>
    </source>
</evidence>
<dbReference type="GO" id="GO:0016787">
    <property type="term" value="F:hydrolase activity"/>
    <property type="evidence" value="ECO:0007669"/>
    <property type="project" value="UniProtKB-KW"/>
</dbReference>
<evidence type="ECO:0000259" key="2">
    <source>
        <dbReference type="PROSITE" id="PS51462"/>
    </source>
</evidence>
<sequence>MIASGAPAAWLARNPGAELVEVVDLRNRPLAVMPLPVVHAQQLFHRSVLVLVYNPQGKLYLQQRSRTKAVYPSRWDVSASGHVQAGESLEDAARRELFEELDIQAERLMGRLQVPATPLTGYEFVTVFTVGRVHAVPRPNPAELDGGMFVDADEMDYLIRDYVDVLTPGLVHLHERGQLFPGSQNAAGLLLTP</sequence>
<dbReference type="PROSITE" id="PS51462">
    <property type="entry name" value="NUDIX"/>
    <property type="match status" value="1"/>
</dbReference>
<dbReference type="InterPro" id="IPR000086">
    <property type="entry name" value="NUDIX_hydrolase_dom"/>
</dbReference>
<dbReference type="PANTHER" id="PTHR10885">
    <property type="entry name" value="ISOPENTENYL-DIPHOSPHATE DELTA-ISOMERASE"/>
    <property type="match status" value="1"/>
</dbReference>
<dbReference type="eggNOG" id="COG1443">
    <property type="taxonomic scope" value="Bacteria"/>
</dbReference>
<keyword evidence="4" id="KW-1185">Reference proteome</keyword>
<dbReference type="InterPro" id="IPR020084">
    <property type="entry name" value="NUDIX_hydrolase_CS"/>
</dbReference>
<dbReference type="Gene3D" id="3.90.79.10">
    <property type="entry name" value="Nucleoside Triphosphate Pyrophosphohydrolase"/>
    <property type="match status" value="1"/>
</dbReference>
<organism evidence="3 4">
    <name type="scientific">Megalodesulfovibrio gigas (strain ATCC 19364 / DSM 1382 / NCIMB 9332 / VKM B-1759)</name>
    <name type="common">Desulfovibrio gigas</name>
    <dbReference type="NCBI Taxonomy" id="1121448"/>
    <lineage>
        <taxon>Bacteria</taxon>
        <taxon>Pseudomonadati</taxon>
        <taxon>Thermodesulfobacteriota</taxon>
        <taxon>Desulfovibrionia</taxon>
        <taxon>Desulfovibrionales</taxon>
        <taxon>Desulfovibrionaceae</taxon>
        <taxon>Megalodesulfovibrio</taxon>
    </lineage>
</organism>
<dbReference type="SUPFAM" id="SSF55811">
    <property type="entry name" value="Nudix"/>
    <property type="match status" value="1"/>
</dbReference>
<dbReference type="KEGG" id="dgg:DGI_0334"/>
<feature type="domain" description="Nudix hydrolase" evidence="2">
    <location>
        <begin position="43"/>
        <end position="172"/>
    </location>
</feature>
<proteinExistence type="predicted"/>
<keyword evidence="1 3" id="KW-0378">Hydrolase</keyword>
<dbReference type="Pfam" id="PF00293">
    <property type="entry name" value="NUDIX"/>
    <property type="match status" value="1"/>
</dbReference>
<dbReference type="Proteomes" id="UP000016587">
    <property type="component" value="Chromosome"/>
</dbReference>
<dbReference type="PANTHER" id="PTHR10885:SF0">
    <property type="entry name" value="ISOPENTENYL-DIPHOSPHATE DELTA-ISOMERASE"/>
    <property type="match status" value="1"/>
</dbReference>
<evidence type="ECO:0000313" key="4">
    <source>
        <dbReference type="Proteomes" id="UP000016587"/>
    </source>
</evidence>
<reference evidence="3 4" key="1">
    <citation type="journal article" date="2013" name="J. Bacteriol.">
        <title>Roles of HynAB and Ech, the only two hydrogenases found in the model sulfate reducer Desulfovibrio gigas.</title>
        <authorList>
            <person name="Morais-Silva F.O."/>
            <person name="Santos C.I."/>
            <person name="Rodrigues R."/>
            <person name="Pereira I.A."/>
            <person name="Rodrigues-Pousada C."/>
        </authorList>
    </citation>
    <scope>NUCLEOTIDE SEQUENCE [LARGE SCALE GENOMIC DNA]</scope>
    <source>
        <strain evidence="4">ATCC 19364 / DSM 1382 / NCIMB 9332 / VKM B-1759</strain>
    </source>
</reference>
<dbReference type="OrthoDB" id="9804563at2"/>
<protein>
    <submittedName>
        <fullName evidence="3">Putative NUDIX hydrolase</fullName>
    </submittedName>
</protein>
<dbReference type="EMBL" id="CP006585">
    <property type="protein sequence ID" value="AGW12260.1"/>
    <property type="molecule type" value="Genomic_DNA"/>
</dbReference>
<dbReference type="PATRIC" id="fig|1121448.10.peg.338"/>
<dbReference type="CDD" id="cd04692">
    <property type="entry name" value="NUDIX_Hydrolase"/>
    <property type="match status" value="1"/>
</dbReference>
<dbReference type="AlphaFoldDB" id="T2G6Q2"/>
<accession>T2G6Q2</accession>
<dbReference type="HOGENOM" id="CLU_060552_3_1_7"/>